<dbReference type="EMBL" id="CACVKT020006132">
    <property type="protein sequence ID" value="CAC5399927.1"/>
    <property type="molecule type" value="Genomic_DNA"/>
</dbReference>
<protein>
    <submittedName>
        <fullName evidence="1">Uncharacterized protein</fullName>
    </submittedName>
</protein>
<proteinExistence type="predicted"/>
<organism evidence="1 2">
    <name type="scientific">Mytilus coruscus</name>
    <name type="common">Sea mussel</name>
    <dbReference type="NCBI Taxonomy" id="42192"/>
    <lineage>
        <taxon>Eukaryota</taxon>
        <taxon>Metazoa</taxon>
        <taxon>Spiralia</taxon>
        <taxon>Lophotrochozoa</taxon>
        <taxon>Mollusca</taxon>
        <taxon>Bivalvia</taxon>
        <taxon>Autobranchia</taxon>
        <taxon>Pteriomorphia</taxon>
        <taxon>Mytilida</taxon>
        <taxon>Mytiloidea</taxon>
        <taxon>Mytilidae</taxon>
        <taxon>Mytilinae</taxon>
        <taxon>Mytilus</taxon>
    </lineage>
</organism>
<gene>
    <name evidence="1" type="ORF">MCOR_34149</name>
</gene>
<accession>A0A6J8CWW8</accession>
<dbReference type="Proteomes" id="UP000507470">
    <property type="component" value="Unassembled WGS sequence"/>
</dbReference>
<name>A0A6J8CWW8_MYTCO</name>
<dbReference type="Gene3D" id="2.120.10.30">
    <property type="entry name" value="TolB, C-terminal domain"/>
    <property type="match status" value="1"/>
</dbReference>
<reference evidence="1 2" key="1">
    <citation type="submission" date="2020-06" db="EMBL/GenBank/DDBJ databases">
        <authorList>
            <person name="Li R."/>
            <person name="Bekaert M."/>
        </authorList>
    </citation>
    <scope>NUCLEOTIDE SEQUENCE [LARGE SCALE GENOMIC DNA]</scope>
    <source>
        <strain evidence="2">wild</strain>
    </source>
</reference>
<keyword evidence="2" id="KW-1185">Reference proteome</keyword>
<evidence type="ECO:0000313" key="2">
    <source>
        <dbReference type="Proteomes" id="UP000507470"/>
    </source>
</evidence>
<sequence>MTLTSIDFDTRKVKTRIEIGHKCDALAVAGDNILLHLHNVEYKIYDVNLVEVGRIPVRMESAPYLSYCDEKIYFSQREQNTVYCYNMKGNLIWKFKDKDIRGPHGTAIDTYGNLFVSGFYSNSISVISPNGKHSRNVLNLTDVLSNPSSIHFNYCLKQLKISSNCNRILVYDVSY</sequence>
<evidence type="ECO:0000313" key="1">
    <source>
        <dbReference type="EMBL" id="CAC5399927.1"/>
    </source>
</evidence>
<dbReference type="SUPFAM" id="SSF101898">
    <property type="entry name" value="NHL repeat"/>
    <property type="match status" value="1"/>
</dbReference>
<dbReference type="OrthoDB" id="6043843at2759"/>
<dbReference type="AlphaFoldDB" id="A0A6J8CWW8"/>
<dbReference type="InterPro" id="IPR011042">
    <property type="entry name" value="6-blade_b-propeller_TolB-like"/>
</dbReference>